<keyword evidence="2" id="KW-1185">Reference proteome</keyword>
<organism evidence="1 2">
    <name type="scientific">Rossellomorea vietnamensis</name>
    <dbReference type="NCBI Taxonomy" id="218284"/>
    <lineage>
        <taxon>Bacteria</taxon>
        <taxon>Bacillati</taxon>
        <taxon>Bacillota</taxon>
        <taxon>Bacilli</taxon>
        <taxon>Bacillales</taxon>
        <taxon>Bacillaceae</taxon>
        <taxon>Rossellomorea</taxon>
    </lineage>
</organism>
<accession>A0ACD4C9C2</accession>
<evidence type="ECO:0000313" key="2">
    <source>
        <dbReference type="Proteomes" id="UP001064027"/>
    </source>
</evidence>
<sequence length="299" mass="33610">MKKKLQGFIILTVLSILIAGCGNGGDKDTITVSGKMWTEQFILTQMMAELLKEKTDLDIKVEEGLGEVSILTPALEKGDIDVYVEYTGTGLEAVLKEQAKEGASADEILSQVRKGYEKKFDVTWLKPLGFENTYTLAYTGNQDFDAKTFSDIVPLSKDLSFGAPHQFYEREGDGYDAFSEAYGFEFKEKKSFDPNIMYEAVKNGDVDIIPAFTTDGRIQRYKLKTTEDDKGFFPPYDAAPIIRQEVLKEHPEVKKVLNELAGKISEEEMSEMNAKVDMDKQDPKDVAREFLISKGLIKK</sequence>
<name>A0ACD4C9C2_9BACI</name>
<reference evidence="1" key="1">
    <citation type="submission" date="2022-09" db="EMBL/GenBank/DDBJ databases">
        <title>Complete genome sequence of Rossellomorea vietnamensis strain RL-WG62, a newly isolated PGPR with the potential for plant salinity stress alleviation.</title>
        <authorList>
            <person name="Ren L."/>
            <person name="Wang G."/>
            <person name="Hu H."/>
        </authorList>
    </citation>
    <scope>NUCLEOTIDE SEQUENCE</scope>
    <source>
        <strain evidence="1">RL-WG62</strain>
    </source>
</reference>
<evidence type="ECO:0000313" key="1">
    <source>
        <dbReference type="EMBL" id="UXH45009.1"/>
    </source>
</evidence>
<protein>
    <submittedName>
        <fullName evidence="1">Glycine/betaine ABC transporter substrate-binding protein</fullName>
    </submittedName>
</protein>
<gene>
    <name evidence="1" type="ORF">N5C46_02755</name>
</gene>
<proteinExistence type="predicted"/>
<dbReference type="EMBL" id="CP104558">
    <property type="protein sequence ID" value="UXH45009.1"/>
    <property type="molecule type" value="Genomic_DNA"/>
</dbReference>
<dbReference type="Proteomes" id="UP001064027">
    <property type="component" value="Chromosome"/>
</dbReference>